<gene>
    <name evidence="4" type="ORF">SAMN02745126_00546</name>
</gene>
<dbReference type="EMBL" id="FUWJ01000001">
    <property type="protein sequence ID" value="SJZ34746.1"/>
    <property type="molecule type" value="Genomic_DNA"/>
</dbReference>
<proteinExistence type="predicted"/>
<dbReference type="InterPro" id="IPR017937">
    <property type="entry name" value="Thioredoxin_CS"/>
</dbReference>
<sequence length="188" mass="20459">MAYSPSDFLLGRRLLLAGALSSFALPALADVRAGAPKGSLSRFDLAKAPKPLLDFPFVDAEDEPHKLSDFAGKVLLVNFWATWCAPCVKEMPSLDRLQAQMSKEKFLILPLSLDGPTRAKVAPFYSENKLDHLGVYFDKGKKAMQALQVSVLPTSILIDHIGREIGRLEGEADWSTPEAAAFMKAAVG</sequence>
<name>A0A1T4JX17_9HYPH</name>
<dbReference type="GO" id="GO:0016853">
    <property type="term" value="F:isomerase activity"/>
    <property type="evidence" value="ECO:0007669"/>
    <property type="project" value="UniProtKB-KW"/>
</dbReference>
<evidence type="ECO:0000313" key="5">
    <source>
        <dbReference type="Proteomes" id="UP000190092"/>
    </source>
</evidence>
<feature type="domain" description="Thioredoxin" evidence="3">
    <location>
        <begin position="46"/>
        <end position="188"/>
    </location>
</feature>
<accession>A0A1T4JX17</accession>
<dbReference type="SUPFAM" id="SSF52833">
    <property type="entry name" value="Thioredoxin-like"/>
    <property type="match status" value="1"/>
</dbReference>
<keyword evidence="5" id="KW-1185">Reference proteome</keyword>
<dbReference type="PANTHER" id="PTHR42852">
    <property type="entry name" value="THIOL:DISULFIDE INTERCHANGE PROTEIN DSBE"/>
    <property type="match status" value="1"/>
</dbReference>
<dbReference type="GO" id="GO:0015036">
    <property type="term" value="F:disulfide oxidoreductase activity"/>
    <property type="evidence" value="ECO:0007669"/>
    <property type="project" value="UniProtKB-ARBA"/>
</dbReference>
<dbReference type="InterPro" id="IPR000866">
    <property type="entry name" value="AhpC/TSA"/>
</dbReference>
<organism evidence="4 5">
    <name type="scientific">Enhydrobacter aerosaccus</name>
    <dbReference type="NCBI Taxonomy" id="225324"/>
    <lineage>
        <taxon>Bacteria</taxon>
        <taxon>Pseudomonadati</taxon>
        <taxon>Pseudomonadota</taxon>
        <taxon>Alphaproteobacteria</taxon>
        <taxon>Hyphomicrobiales</taxon>
        <taxon>Enhydrobacter</taxon>
    </lineage>
</organism>
<dbReference type="OrthoDB" id="9799347at2"/>
<dbReference type="InterPro" id="IPR036249">
    <property type="entry name" value="Thioredoxin-like_sf"/>
</dbReference>
<dbReference type="PROSITE" id="PS51352">
    <property type="entry name" value="THIOREDOXIN_2"/>
    <property type="match status" value="1"/>
</dbReference>
<dbReference type="PANTHER" id="PTHR42852:SF13">
    <property type="entry name" value="PROTEIN DIPZ"/>
    <property type="match status" value="1"/>
</dbReference>
<dbReference type="InterPro" id="IPR050553">
    <property type="entry name" value="Thioredoxin_ResA/DsbE_sf"/>
</dbReference>
<dbReference type="AlphaFoldDB" id="A0A1T4JX17"/>
<dbReference type="PROSITE" id="PS00194">
    <property type="entry name" value="THIOREDOXIN_1"/>
    <property type="match status" value="1"/>
</dbReference>
<feature type="signal peptide" evidence="2">
    <location>
        <begin position="1"/>
        <end position="29"/>
    </location>
</feature>
<evidence type="ECO:0000313" key="4">
    <source>
        <dbReference type="EMBL" id="SJZ34746.1"/>
    </source>
</evidence>
<evidence type="ECO:0000256" key="1">
    <source>
        <dbReference type="ARBA" id="ARBA00023284"/>
    </source>
</evidence>
<dbReference type="Pfam" id="PF00578">
    <property type="entry name" value="AhpC-TSA"/>
    <property type="match status" value="1"/>
</dbReference>
<reference evidence="5" key="1">
    <citation type="submission" date="2017-02" db="EMBL/GenBank/DDBJ databases">
        <authorList>
            <person name="Varghese N."/>
            <person name="Submissions S."/>
        </authorList>
    </citation>
    <scope>NUCLEOTIDE SEQUENCE [LARGE SCALE GENOMIC DNA]</scope>
    <source>
        <strain evidence="5">ATCC 27094</strain>
    </source>
</reference>
<keyword evidence="4" id="KW-0413">Isomerase</keyword>
<dbReference type="STRING" id="225324.SAMN02745126_00546"/>
<dbReference type="InterPro" id="IPR013766">
    <property type="entry name" value="Thioredoxin_domain"/>
</dbReference>
<protein>
    <submittedName>
        <fullName evidence="4">Thiol-disulfide isomerase or thioredoxin</fullName>
    </submittedName>
</protein>
<dbReference type="Gene3D" id="3.40.30.10">
    <property type="entry name" value="Glutaredoxin"/>
    <property type="match status" value="1"/>
</dbReference>
<dbReference type="CDD" id="cd02966">
    <property type="entry name" value="TlpA_like_family"/>
    <property type="match status" value="1"/>
</dbReference>
<evidence type="ECO:0000259" key="3">
    <source>
        <dbReference type="PROSITE" id="PS51352"/>
    </source>
</evidence>
<keyword evidence="1" id="KW-0676">Redox-active center</keyword>
<dbReference type="GO" id="GO:0016209">
    <property type="term" value="F:antioxidant activity"/>
    <property type="evidence" value="ECO:0007669"/>
    <property type="project" value="InterPro"/>
</dbReference>
<evidence type="ECO:0000256" key="2">
    <source>
        <dbReference type="SAM" id="SignalP"/>
    </source>
</evidence>
<feature type="chain" id="PRO_5013204979" evidence="2">
    <location>
        <begin position="30"/>
        <end position="188"/>
    </location>
</feature>
<keyword evidence="2" id="KW-0732">Signal</keyword>
<dbReference type="Proteomes" id="UP000190092">
    <property type="component" value="Unassembled WGS sequence"/>
</dbReference>
<dbReference type="RefSeq" id="WP_085932273.1">
    <property type="nucleotide sequence ID" value="NZ_FUWJ01000001.1"/>
</dbReference>